<dbReference type="PANTHER" id="PTHR36451">
    <property type="entry name" value="PAPS-DEPENDENT SULFOTRANSFERASE STF3"/>
    <property type="match status" value="1"/>
</dbReference>
<dbReference type="Pfam" id="PF13469">
    <property type="entry name" value="Sulfotransfer_3"/>
    <property type="match status" value="1"/>
</dbReference>
<comment type="caution">
    <text evidence="1">The sequence shown here is derived from an EMBL/GenBank/DDBJ whole genome shotgun (WGS) entry which is preliminary data.</text>
</comment>
<evidence type="ECO:0000313" key="2">
    <source>
        <dbReference type="Proteomes" id="UP000549394"/>
    </source>
</evidence>
<sequence length="424" mass="50113">MNIVIRFFILLLKFIIDAFGDILVKFGLRLEPLTFETVCKGLSKQAKSDLLQTEYAKNNFMVLIEHITSCDELPLTGHYFTRVWMIKLLELRVRVQRCLKEDPSIYKVPLTRPVFFVTLMRTGSTFLHHLLSQDKNWRCPELWELEDCAPPPGGQDDSRRIAESRLKWNISSCLMGWKDVQKTHTFDPRNPEDLAFIGYLDGHFVGSSLLHRGMEGEFTDYFRNQSEKIQDIYEENNRVRMQMICKNSDMTKRRLLAMHHTSPVHLRALLKAFPDAQIITIHRDFVGQMKSSCELIRTISRPTRRLFIKDNEGYGRRVLNSVYHDAEKLVKWRRDCNFESKDFQRFVDVHFKDLIKNPIETVQQIYNQLDQELTTEAKENMTKFLSNHKKSNAKAKYNIEEFGLTENQIRQKFKFYTDYFKVKT</sequence>
<dbReference type="AlphaFoldDB" id="A0A7I8W8Y2"/>
<dbReference type="Proteomes" id="UP000549394">
    <property type="component" value="Unassembled WGS sequence"/>
</dbReference>
<name>A0A7I8W8Y2_9ANNE</name>
<evidence type="ECO:0000313" key="1">
    <source>
        <dbReference type="EMBL" id="CAD5124585.1"/>
    </source>
</evidence>
<gene>
    <name evidence="1" type="ORF">DGYR_LOCUS12105</name>
</gene>
<organism evidence="1 2">
    <name type="scientific">Dimorphilus gyrociliatus</name>
    <dbReference type="NCBI Taxonomy" id="2664684"/>
    <lineage>
        <taxon>Eukaryota</taxon>
        <taxon>Metazoa</taxon>
        <taxon>Spiralia</taxon>
        <taxon>Lophotrochozoa</taxon>
        <taxon>Annelida</taxon>
        <taxon>Polychaeta</taxon>
        <taxon>Polychaeta incertae sedis</taxon>
        <taxon>Dinophilidae</taxon>
        <taxon>Dimorphilus</taxon>
    </lineage>
</organism>
<reference evidence="1 2" key="1">
    <citation type="submission" date="2020-08" db="EMBL/GenBank/DDBJ databases">
        <authorList>
            <person name="Hejnol A."/>
        </authorList>
    </citation>
    <scope>NUCLEOTIDE SEQUENCE [LARGE SCALE GENOMIC DNA]</scope>
</reference>
<dbReference type="PANTHER" id="PTHR36451:SF1">
    <property type="entry name" value="OMEGA-HYDROXY-BETA-DIHYDROMENAQUINONE-9 SULFOTRANSFERASE STF3"/>
    <property type="match status" value="1"/>
</dbReference>
<dbReference type="SUPFAM" id="SSF52540">
    <property type="entry name" value="P-loop containing nucleoside triphosphate hydrolases"/>
    <property type="match status" value="1"/>
</dbReference>
<dbReference type="OrthoDB" id="9988765at2759"/>
<dbReference type="InterPro" id="IPR052736">
    <property type="entry name" value="Stf3_sulfotransferase"/>
</dbReference>
<dbReference type="Gene3D" id="3.40.50.300">
    <property type="entry name" value="P-loop containing nucleotide triphosphate hydrolases"/>
    <property type="match status" value="1"/>
</dbReference>
<keyword evidence="2" id="KW-1185">Reference proteome</keyword>
<protein>
    <submittedName>
        <fullName evidence="1">DgyrCDS12858</fullName>
    </submittedName>
</protein>
<accession>A0A7I8W8Y2</accession>
<dbReference type="EMBL" id="CAJFCJ010000021">
    <property type="protein sequence ID" value="CAD5124585.1"/>
    <property type="molecule type" value="Genomic_DNA"/>
</dbReference>
<proteinExistence type="predicted"/>
<dbReference type="InterPro" id="IPR027417">
    <property type="entry name" value="P-loop_NTPase"/>
</dbReference>